<dbReference type="RefSeq" id="WP_202015209.1">
    <property type="nucleotide sequence ID" value="NZ_JAERRB010000014.1"/>
</dbReference>
<evidence type="ECO:0000256" key="6">
    <source>
        <dbReference type="ARBA" id="ARBA00023136"/>
    </source>
</evidence>
<protein>
    <submittedName>
        <fullName evidence="9">Sterol desaturase family protein</fullName>
    </submittedName>
</protein>
<dbReference type="PANTHER" id="PTHR21624:SF1">
    <property type="entry name" value="ALKYLGLYCEROL MONOOXYGENASE"/>
    <property type="match status" value="1"/>
</dbReference>
<keyword evidence="5" id="KW-0443">Lipid metabolism</keyword>
<accession>A0ABS1KZZ9</accession>
<evidence type="ECO:0000259" key="8">
    <source>
        <dbReference type="Pfam" id="PF04116"/>
    </source>
</evidence>
<comment type="caution">
    <text evidence="9">The sequence shown here is derived from an EMBL/GenBank/DDBJ whole genome shotgun (WGS) entry which is preliminary data.</text>
</comment>
<proteinExistence type="predicted"/>
<dbReference type="Pfam" id="PF04116">
    <property type="entry name" value="FA_hydroxylase"/>
    <property type="match status" value="1"/>
</dbReference>
<comment type="subcellular location">
    <subcellularLocation>
        <location evidence="1">Endomembrane system</location>
        <topology evidence="1">Multi-pass membrane protein</topology>
    </subcellularLocation>
</comment>
<feature type="transmembrane region" description="Helical" evidence="7">
    <location>
        <begin position="145"/>
        <end position="173"/>
    </location>
</feature>
<gene>
    <name evidence="9" type="ORF">JI741_27665</name>
</gene>
<feature type="transmembrane region" description="Helical" evidence="7">
    <location>
        <begin position="306"/>
        <end position="326"/>
    </location>
</feature>
<keyword evidence="10" id="KW-1185">Reference proteome</keyword>
<evidence type="ECO:0000256" key="4">
    <source>
        <dbReference type="ARBA" id="ARBA00023002"/>
    </source>
</evidence>
<name>A0ABS1KZZ9_9BACT</name>
<evidence type="ECO:0000256" key="5">
    <source>
        <dbReference type="ARBA" id="ARBA00023098"/>
    </source>
</evidence>
<evidence type="ECO:0000256" key="1">
    <source>
        <dbReference type="ARBA" id="ARBA00004127"/>
    </source>
</evidence>
<dbReference type="Proteomes" id="UP000613030">
    <property type="component" value="Unassembled WGS sequence"/>
</dbReference>
<evidence type="ECO:0000256" key="7">
    <source>
        <dbReference type="SAM" id="Phobius"/>
    </source>
</evidence>
<dbReference type="PANTHER" id="PTHR21624">
    <property type="entry name" value="STEROL DESATURASE-RELATED PROTEIN"/>
    <property type="match status" value="1"/>
</dbReference>
<dbReference type="InterPro" id="IPR051689">
    <property type="entry name" value="Sterol_desaturase/TMEM195"/>
</dbReference>
<keyword evidence="2 7" id="KW-0812">Transmembrane</keyword>
<keyword evidence="6 7" id="KW-0472">Membrane</keyword>
<reference evidence="9 10" key="1">
    <citation type="submission" date="2021-01" db="EMBL/GenBank/DDBJ databases">
        <title>Chryseolinea sp. Jin1 Genome sequencing and assembly.</title>
        <authorList>
            <person name="Kim I."/>
        </authorList>
    </citation>
    <scope>NUCLEOTIDE SEQUENCE [LARGE SCALE GENOMIC DNA]</scope>
    <source>
        <strain evidence="9 10">Jin1</strain>
    </source>
</reference>
<feature type="transmembrane region" description="Helical" evidence="7">
    <location>
        <begin position="87"/>
        <end position="104"/>
    </location>
</feature>
<feature type="domain" description="Fatty acid hydroxylase" evidence="8">
    <location>
        <begin position="90"/>
        <end position="223"/>
    </location>
</feature>
<organism evidence="9 10">
    <name type="scientific">Chryseolinea lacunae</name>
    <dbReference type="NCBI Taxonomy" id="2801331"/>
    <lineage>
        <taxon>Bacteria</taxon>
        <taxon>Pseudomonadati</taxon>
        <taxon>Bacteroidota</taxon>
        <taxon>Cytophagia</taxon>
        <taxon>Cytophagales</taxon>
        <taxon>Fulvivirgaceae</taxon>
        <taxon>Chryseolinea</taxon>
    </lineage>
</organism>
<evidence type="ECO:0000256" key="2">
    <source>
        <dbReference type="ARBA" id="ARBA00022692"/>
    </source>
</evidence>
<keyword evidence="3 7" id="KW-1133">Transmembrane helix</keyword>
<evidence type="ECO:0000313" key="10">
    <source>
        <dbReference type="Proteomes" id="UP000613030"/>
    </source>
</evidence>
<feature type="transmembrane region" description="Helical" evidence="7">
    <location>
        <begin position="332"/>
        <end position="350"/>
    </location>
</feature>
<dbReference type="EMBL" id="JAERRB010000014">
    <property type="protein sequence ID" value="MBL0745038.1"/>
    <property type="molecule type" value="Genomic_DNA"/>
</dbReference>
<evidence type="ECO:0000256" key="3">
    <source>
        <dbReference type="ARBA" id="ARBA00022989"/>
    </source>
</evidence>
<feature type="transmembrane region" description="Helical" evidence="7">
    <location>
        <begin position="381"/>
        <end position="402"/>
    </location>
</feature>
<dbReference type="InterPro" id="IPR006694">
    <property type="entry name" value="Fatty_acid_hydroxylase"/>
</dbReference>
<feature type="transmembrane region" description="Helical" evidence="7">
    <location>
        <begin position="54"/>
        <end position="75"/>
    </location>
</feature>
<keyword evidence="4" id="KW-0560">Oxidoreductase</keyword>
<evidence type="ECO:0000313" key="9">
    <source>
        <dbReference type="EMBL" id="MBL0745038.1"/>
    </source>
</evidence>
<sequence length="411" mass="48729">MSEIFWSHKAVNYAALAIPAFFLFLGLEYAAALRQRKTHLFKFDSSIANISIGIGERLLNLFLTASFYGVFTYLYENFALWQIPNTWVVWVILLLVTDLVWYWYHRLGHEINLFWAAHIVHHHSEEFNYSVSARITTIQSIVRNLFWALLPLAGFHPAMVMTILVVHGTYSFFTHTQMIRKLGWFEHVLITPSHHRVHHASNEKYLNKNYGDLFVFWDKLFGTFQREEEEPVYGLTHPLKSYSFIWQHFHYFMEIFYATSQEKGIVNKLKIIFGSPETLDQNIRPMLEQRFIPNQHDTNPRKRFKAYLVIQVLLAVAVLFPVTLFYQDIALLEKVVAAFFILITLVNCGALQEQRRWIYYLEYLRLLVVVTYVSYRMNSPELLVCTVFISLLVIWPLQKWYFRLVYGVQER</sequence>